<proteinExistence type="predicted"/>
<evidence type="ECO:0000313" key="3">
    <source>
        <dbReference type="EMBL" id="PIW37391.1"/>
    </source>
</evidence>
<gene>
    <name evidence="3" type="ORF">COW24_00445</name>
</gene>
<dbReference type="AlphaFoldDB" id="A0A2M7H5B1"/>
<evidence type="ECO:0000313" key="4">
    <source>
        <dbReference type="Proteomes" id="UP000230292"/>
    </source>
</evidence>
<feature type="transmembrane region" description="Helical" evidence="2">
    <location>
        <begin position="27"/>
        <end position="50"/>
    </location>
</feature>
<dbReference type="Proteomes" id="UP000230292">
    <property type="component" value="Unassembled WGS sequence"/>
</dbReference>
<sequence>MMTTAKKKASAPFHPTPSATPEDHRKFSILVALGGVVILLLFVASIPFSVDRRENKSAKALFGAISEGFGAGINRMGAAREAVVPDSDPITEQSTK</sequence>
<keyword evidence="2" id="KW-1133">Transmembrane helix</keyword>
<feature type="region of interest" description="Disordered" evidence="1">
    <location>
        <begin position="1"/>
        <end position="22"/>
    </location>
</feature>
<organism evidence="3 4">
    <name type="scientific">Candidatus Kerfeldbacteria bacterium CG15_BIG_FIL_POST_REV_8_21_14_020_45_12</name>
    <dbReference type="NCBI Taxonomy" id="2014247"/>
    <lineage>
        <taxon>Bacteria</taxon>
        <taxon>Candidatus Kerfeldiibacteriota</taxon>
    </lineage>
</organism>
<protein>
    <submittedName>
        <fullName evidence="3">Uncharacterized protein</fullName>
    </submittedName>
</protein>
<dbReference type="EMBL" id="PFGC01000007">
    <property type="protein sequence ID" value="PIW37391.1"/>
    <property type="molecule type" value="Genomic_DNA"/>
</dbReference>
<keyword evidence="2" id="KW-0472">Membrane</keyword>
<evidence type="ECO:0000256" key="2">
    <source>
        <dbReference type="SAM" id="Phobius"/>
    </source>
</evidence>
<reference evidence="3 4" key="1">
    <citation type="submission" date="2017-09" db="EMBL/GenBank/DDBJ databases">
        <title>Depth-based differentiation of microbial function through sediment-hosted aquifers and enrichment of novel symbionts in the deep terrestrial subsurface.</title>
        <authorList>
            <person name="Probst A.J."/>
            <person name="Ladd B."/>
            <person name="Jarett J.K."/>
            <person name="Geller-Mcgrath D.E."/>
            <person name="Sieber C.M."/>
            <person name="Emerson J.B."/>
            <person name="Anantharaman K."/>
            <person name="Thomas B.C."/>
            <person name="Malmstrom R."/>
            <person name="Stieglmeier M."/>
            <person name="Klingl A."/>
            <person name="Woyke T."/>
            <person name="Ryan C.M."/>
            <person name="Banfield J.F."/>
        </authorList>
    </citation>
    <scope>NUCLEOTIDE SEQUENCE [LARGE SCALE GENOMIC DNA]</scope>
    <source>
        <strain evidence="3">CG15_BIG_FIL_POST_REV_8_21_14_020_45_12</strain>
    </source>
</reference>
<name>A0A2M7H5B1_9BACT</name>
<comment type="caution">
    <text evidence="3">The sequence shown here is derived from an EMBL/GenBank/DDBJ whole genome shotgun (WGS) entry which is preliminary data.</text>
</comment>
<evidence type="ECO:0000256" key="1">
    <source>
        <dbReference type="SAM" id="MobiDB-lite"/>
    </source>
</evidence>
<accession>A0A2M7H5B1</accession>
<keyword evidence="2" id="KW-0812">Transmembrane</keyword>